<feature type="compositionally biased region" description="Polar residues" evidence="1">
    <location>
        <begin position="186"/>
        <end position="195"/>
    </location>
</feature>
<protein>
    <submittedName>
        <fullName evidence="2">Uncharacterized protein</fullName>
    </submittedName>
</protein>
<dbReference type="STRING" id="1073090.A0A1L9SGL8"/>
<sequence length="388" mass="42736">MVELIQPPEPHSLLPPLLACLPTAFVSPRPPPALLPLLSPILRQRVQILSSVSNSASDSWLRLLCWNADKAERVQNLVDSANFEPHPASGEIELPHETPVTFRRIDDETLQSQILLPDHSLKVIYLWCIDDKDGGGPGWRLAELLPDEDSLEDNSEWSTSVGEANSRAKEKIIEDALKAAEKHEQSLAQGGQMQDKNQEDDDGEDDYWAQYDATPGRTPAVKTPAPNPISPLHQSHSTEDSYYARYADVQPAMDNEDPEEQQTDIGASTLDGNMLMNLLQRQISRPSDAEPPRTNGYAAGATTHDDTAMLLNHPRPASVSSRSSESAVAKLELEAENRSVVEVGVRQHISANIKSLFRLAKSTGISRAEFDSLVKTELDLLSLSDHDP</sequence>
<evidence type="ECO:0000256" key="1">
    <source>
        <dbReference type="SAM" id="MobiDB-lite"/>
    </source>
</evidence>
<dbReference type="VEuPathDB" id="FungiDB:ASPZODRAFT_67483"/>
<dbReference type="OrthoDB" id="5578001at2759"/>
<dbReference type="AlphaFoldDB" id="A0A1L9SGL8"/>
<proteinExistence type="predicted"/>
<dbReference type="EMBL" id="KV878343">
    <property type="protein sequence ID" value="OJJ46263.1"/>
    <property type="molecule type" value="Genomic_DNA"/>
</dbReference>
<name>A0A1L9SGL8_9EURO</name>
<feature type="compositionally biased region" description="Acidic residues" evidence="1">
    <location>
        <begin position="198"/>
        <end position="207"/>
    </location>
</feature>
<organism evidence="2 3">
    <name type="scientific">Penicilliopsis zonata CBS 506.65</name>
    <dbReference type="NCBI Taxonomy" id="1073090"/>
    <lineage>
        <taxon>Eukaryota</taxon>
        <taxon>Fungi</taxon>
        <taxon>Dikarya</taxon>
        <taxon>Ascomycota</taxon>
        <taxon>Pezizomycotina</taxon>
        <taxon>Eurotiomycetes</taxon>
        <taxon>Eurotiomycetidae</taxon>
        <taxon>Eurotiales</taxon>
        <taxon>Aspergillaceae</taxon>
        <taxon>Penicilliopsis</taxon>
    </lineage>
</organism>
<evidence type="ECO:0000313" key="2">
    <source>
        <dbReference type="EMBL" id="OJJ46263.1"/>
    </source>
</evidence>
<keyword evidence="3" id="KW-1185">Reference proteome</keyword>
<dbReference type="GeneID" id="34615925"/>
<reference evidence="3" key="1">
    <citation type="journal article" date="2017" name="Genome Biol.">
        <title>Comparative genomics reveals high biological diversity and specific adaptations in the industrially and medically important fungal genus Aspergillus.</title>
        <authorList>
            <person name="de Vries R.P."/>
            <person name="Riley R."/>
            <person name="Wiebenga A."/>
            <person name="Aguilar-Osorio G."/>
            <person name="Amillis S."/>
            <person name="Uchima C.A."/>
            <person name="Anderluh G."/>
            <person name="Asadollahi M."/>
            <person name="Askin M."/>
            <person name="Barry K."/>
            <person name="Battaglia E."/>
            <person name="Bayram O."/>
            <person name="Benocci T."/>
            <person name="Braus-Stromeyer S.A."/>
            <person name="Caldana C."/>
            <person name="Canovas D."/>
            <person name="Cerqueira G.C."/>
            <person name="Chen F."/>
            <person name="Chen W."/>
            <person name="Choi C."/>
            <person name="Clum A."/>
            <person name="Dos Santos R.A."/>
            <person name="Damasio A.R."/>
            <person name="Diallinas G."/>
            <person name="Emri T."/>
            <person name="Fekete E."/>
            <person name="Flipphi M."/>
            <person name="Freyberg S."/>
            <person name="Gallo A."/>
            <person name="Gournas C."/>
            <person name="Habgood R."/>
            <person name="Hainaut M."/>
            <person name="Harispe M.L."/>
            <person name="Henrissat B."/>
            <person name="Hilden K.S."/>
            <person name="Hope R."/>
            <person name="Hossain A."/>
            <person name="Karabika E."/>
            <person name="Karaffa L."/>
            <person name="Karanyi Z."/>
            <person name="Krasevec N."/>
            <person name="Kuo A."/>
            <person name="Kusch H."/>
            <person name="LaButti K."/>
            <person name="Lagendijk E.L."/>
            <person name="Lapidus A."/>
            <person name="Levasseur A."/>
            <person name="Lindquist E."/>
            <person name="Lipzen A."/>
            <person name="Logrieco A.F."/>
            <person name="MacCabe A."/>
            <person name="Maekelae M.R."/>
            <person name="Malavazi I."/>
            <person name="Melin P."/>
            <person name="Meyer V."/>
            <person name="Mielnichuk N."/>
            <person name="Miskei M."/>
            <person name="Molnar A.P."/>
            <person name="Mule G."/>
            <person name="Ngan C.Y."/>
            <person name="Orejas M."/>
            <person name="Orosz E."/>
            <person name="Ouedraogo J.P."/>
            <person name="Overkamp K.M."/>
            <person name="Park H.-S."/>
            <person name="Perrone G."/>
            <person name="Piumi F."/>
            <person name="Punt P.J."/>
            <person name="Ram A.F."/>
            <person name="Ramon A."/>
            <person name="Rauscher S."/>
            <person name="Record E."/>
            <person name="Riano-Pachon D.M."/>
            <person name="Robert V."/>
            <person name="Roehrig J."/>
            <person name="Ruller R."/>
            <person name="Salamov A."/>
            <person name="Salih N.S."/>
            <person name="Samson R.A."/>
            <person name="Sandor E."/>
            <person name="Sanguinetti M."/>
            <person name="Schuetze T."/>
            <person name="Sepcic K."/>
            <person name="Shelest E."/>
            <person name="Sherlock G."/>
            <person name="Sophianopoulou V."/>
            <person name="Squina F.M."/>
            <person name="Sun H."/>
            <person name="Susca A."/>
            <person name="Todd R.B."/>
            <person name="Tsang A."/>
            <person name="Unkles S.E."/>
            <person name="van de Wiele N."/>
            <person name="van Rossen-Uffink D."/>
            <person name="Oliveira J.V."/>
            <person name="Vesth T.C."/>
            <person name="Visser J."/>
            <person name="Yu J.-H."/>
            <person name="Zhou M."/>
            <person name="Andersen M.R."/>
            <person name="Archer D.B."/>
            <person name="Baker S.E."/>
            <person name="Benoit I."/>
            <person name="Brakhage A.A."/>
            <person name="Braus G.H."/>
            <person name="Fischer R."/>
            <person name="Frisvad J.C."/>
            <person name="Goldman G.H."/>
            <person name="Houbraken J."/>
            <person name="Oakley B."/>
            <person name="Pocsi I."/>
            <person name="Scazzocchio C."/>
            <person name="Seiboth B."/>
            <person name="vanKuyk P.A."/>
            <person name="Wortman J."/>
            <person name="Dyer P.S."/>
            <person name="Grigoriev I.V."/>
        </authorList>
    </citation>
    <scope>NUCLEOTIDE SEQUENCE [LARGE SCALE GENOMIC DNA]</scope>
    <source>
        <strain evidence="3">CBS 506.65</strain>
    </source>
</reference>
<evidence type="ECO:0000313" key="3">
    <source>
        <dbReference type="Proteomes" id="UP000184188"/>
    </source>
</evidence>
<accession>A0A1L9SGL8</accession>
<dbReference type="RefSeq" id="XP_022580773.1">
    <property type="nucleotide sequence ID" value="XM_022729461.1"/>
</dbReference>
<dbReference type="Proteomes" id="UP000184188">
    <property type="component" value="Unassembled WGS sequence"/>
</dbReference>
<feature type="region of interest" description="Disordered" evidence="1">
    <location>
        <begin position="180"/>
        <end position="237"/>
    </location>
</feature>
<gene>
    <name evidence="2" type="ORF">ASPZODRAFT_67483</name>
</gene>